<gene>
    <name evidence="1" type="ORF">OKIOD_LOCUS11338</name>
</gene>
<evidence type="ECO:0000313" key="1">
    <source>
        <dbReference type="EMBL" id="CAG5105922.1"/>
    </source>
</evidence>
<protein>
    <submittedName>
        <fullName evidence="1">Oidioi.mRNA.OKI2018_I69.chr1.g2573.t1.cds</fullName>
    </submittedName>
</protein>
<organism evidence="1 2">
    <name type="scientific">Oikopleura dioica</name>
    <name type="common">Tunicate</name>
    <dbReference type="NCBI Taxonomy" id="34765"/>
    <lineage>
        <taxon>Eukaryota</taxon>
        <taxon>Metazoa</taxon>
        <taxon>Chordata</taxon>
        <taxon>Tunicata</taxon>
        <taxon>Appendicularia</taxon>
        <taxon>Copelata</taxon>
        <taxon>Oikopleuridae</taxon>
        <taxon>Oikopleura</taxon>
    </lineage>
</organism>
<dbReference type="EMBL" id="OU015566">
    <property type="protein sequence ID" value="CAG5105922.1"/>
    <property type="molecule type" value="Genomic_DNA"/>
</dbReference>
<keyword evidence="2" id="KW-1185">Reference proteome</keyword>
<dbReference type="PANTHER" id="PTHR33206">
    <property type="entry name" value="PROTEIN CBG10425"/>
    <property type="match status" value="1"/>
</dbReference>
<reference evidence="1 2" key="1">
    <citation type="submission" date="2021-04" db="EMBL/GenBank/DDBJ databases">
        <authorList>
            <person name="Bliznina A."/>
        </authorList>
    </citation>
    <scope>NUCLEOTIDE SEQUENCE [LARGE SCALE GENOMIC DNA]</scope>
</reference>
<evidence type="ECO:0000313" key="2">
    <source>
        <dbReference type="Proteomes" id="UP001158576"/>
    </source>
</evidence>
<sequence>MRFQRVGRFRVKDPISEPLNLFLKHDEPTRIFVIFNHKVIESNLFRCENINCNLSFTRKLELERHDCSRARQIEPSLKPYGKNINPLVDMIELGVLDRKYSKYRKTSFVSFDIETYENPLNEKRQETEIHSSLKLLSIGIGSNFGYEKFIARQGDDSDHAHNMVEEFVFALEELSQSPETALPLDFDVALEKLNELIQNETSIKEKMRLSSLRNQFKQYCVMNVFGFNSAKFDLVVLAPYLIPLLKERYPKSFNVIKKGSSFFIVSTERFVFKDAMLFGAPTSLAGYLKQSGITEQKSIWPYELFHSVNDIRNCFQFPNYESFFSNLKSSNVDYDDYLTEMNKFERLKAQNPQTTMMDWLKHYNMLDVNPFAKAIAIQFEIFHEAFGVDPSMCSSLPKFAMICLFDLYSKSSPLSFSFGPSSAEEHQLFRDNIMGGLVNVFSRYTELREDVSAPHNAKFAPNGDKFTKIIFLDFNALYLYAQNQEMPTTPGIRWIRDGNLFRKQIMSSGNSLAALEWLTFIDEYSPLLITNDGKRVPLEHQYYRGEKQLFDWTIDGYALVDGTELFFEFLGCYYHSCCPECKPGQTDENWEQKKSYLESRGQLIFIHECEWKRLSYRHFKKRSKHWGLMFQRHNEEDLLAEIKDDNVFGFIVADIHCPEEIEAKIKHLNFPPVIQRMTITEDLVSPYMKERANAAGRKIEQNTVVQTFNGTQQLILTKVAKFYMDLGLKVRNVSRFVQYRADRCLGNFCNTITEGRIKSLEEKNKSLALAFKTVGNCGYGKMGEIVDRPRVNFCNEDQLARAVQKPNFKFTEPLTREDGDYELSQVTVTPSKIMDNKPIVLAVAILQQSKLLFLRFVYDFLFKYLEEGSFKLNYCDTDSLAISTTRTAPSGETRKSKIASTFLPIVKPHLRKAFLREWQNWFVLKDTHRNEKTPGLMKTEWETDCGALIALGNKLYIGIDPETDEKKRSTKGIPHNVEIESELLKLTNLFGSEQLTLDDDEYAFFERIGNMRQLRNYLIINPPKPNRIVETAVLILLVDDQFALTEVLNALNEFLNPPYRLLIDFSFLLEKPDAIDEESRFRYSWAQMSTSLPLDINLIKDDISFEKLLTELPSMPEIPDIVARSHSNQSHYNESGYQLRKILTCNIFITKFE</sequence>
<dbReference type="Proteomes" id="UP001158576">
    <property type="component" value="Chromosome 1"/>
</dbReference>
<dbReference type="SUPFAM" id="SSF56672">
    <property type="entry name" value="DNA/RNA polymerases"/>
    <property type="match status" value="1"/>
</dbReference>
<dbReference type="InterPro" id="IPR043502">
    <property type="entry name" value="DNA/RNA_pol_sf"/>
</dbReference>
<accession>A0ABN7SVE9</accession>
<name>A0ABN7SVE9_OIKDI</name>
<proteinExistence type="predicted"/>
<dbReference type="PANTHER" id="PTHR33206:SF1">
    <property type="entry name" value="DNA-DIRECTED DNA POLYMERASE"/>
    <property type="match status" value="1"/>
</dbReference>